<reference evidence="3" key="1">
    <citation type="submission" date="2016-10" db="EMBL/GenBank/DDBJ databases">
        <authorList>
            <person name="de Groot N.N."/>
        </authorList>
    </citation>
    <scope>NUCLEOTIDE SEQUENCE [LARGE SCALE GENOMIC DNA]</scope>
    <source>
        <strain evidence="3">ATCC 20501</strain>
    </source>
</reference>
<dbReference type="GO" id="GO:0016829">
    <property type="term" value="F:lyase activity"/>
    <property type="evidence" value="ECO:0007669"/>
    <property type="project" value="UniProtKB-KW"/>
</dbReference>
<evidence type="ECO:0000256" key="1">
    <source>
        <dbReference type="SAM" id="MobiDB-lite"/>
    </source>
</evidence>
<feature type="region of interest" description="Disordered" evidence="1">
    <location>
        <begin position="89"/>
        <end position="119"/>
    </location>
</feature>
<dbReference type="InterPro" id="IPR037523">
    <property type="entry name" value="VOC_core"/>
</dbReference>
<protein>
    <submittedName>
        <fullName evidence="4">Lactoylglutathione lyase</fullName>
    </submittedName>
    <submittedName>
        <fullName evidence="3">Uncharacterized conserved protein PhnB, glyoxalase superfamily</fullName>
    </submittedName>
</protein>
<dbReference type="InterPro" id="IPR052164">
    <property type="entry name" value="Anthracycline_SecMetBiosynth"/>
</dbReference>
<dbReference type="PROSITE" id="PS51819">
    <property type="entry name" value="VOC"/>
    <property type="match status" value="1"/>
</dbReference>
<evidence type="ECO:0000259" key="2">
    <source>
        <dbReference type="PROSITE" id="PS51819"/>
    </source>
</evidence>
<dbReference type="Pfam" id="PF00903">
    <property type="entry name" value="Glyoxalase"/>
    <property type="match status" value="1"/>
</dbReference>
<organism evidence="3 6">
    <name type="scientific">Saccharopolyspora kobensis</name>
    <dbReference type="NCBI Taxonomy" id="146035"/>
    <lineage>
        <taxon>Bacteria</taxon>
        <taxon>Bacillati</taxon>
        <taxon>Actinomycetota</taxon>
        <taxon>Actinomycetes</taxon>
        <taxon>Pseudonocardiales</taxon>
        <taxon>Pseudonocardiaceae</taxon>
        <taxon>Saccharopolyspora</taxon>
    </lineage>
</organism>
<dbReference type="InterPro" id="IPR029068">
    <property type="entry name" value="Glyas_Bleomycin-R_OHBP_Dase"/>
</dbReference>
<dbReference type="PANTHER" id="PTHR33993">
    <property type="entry name" value="GLYOXALASE-RELATED"/>
    <property type="match status" value="1"/>
</dbReference>
<dbReference type="SUPFAM" id="SSF54593">
    <property type="entry name" value="Glyoxalase/Bleomycin resistance protein/Dihydroxybiphenyl dioxygenase"/>
    <property type="match status" value="1"/>
</dbReference>
<dbReference type="Proteomes" id="UP000236729">
    <property type="component" value="Unassembled WGS sequence"/>
</dbReference>
<dbReference type="AlphaFoldDB" id="A0A1H6EJT2"/>
<evidence type="ECO:0000313" key="6">
    <source>
        <dbReference type="Proteomes" id="UP000236729"/>
    </source>
</evidence>
<gene>
    <name evidence="3" type="ORF">SAMN02982929_06801</name>
    <name evidence="4" type="ORF">SAMN05216506_11662</name>
</gene>
<dbReference type="Gene3D" id="3.10.180.10">
    <property type="entry name" value="2,3-Dihydroxybiphenyl 1,2-Dioxygenase, domain 1"/>
    <property type="match status" value="1"/>
</dbReference>
<dbReference type="Proteomes" id="UP000199690">
    <property type="component" value="Unassembled WGS sequence"/>
</dbReference>
<name>A0A1H6EJT2_9PSEU</name>
<dbReference type="EMBL" id="FOME01000016">
    <property type="protein sequence ID" value="SFE94102.1"/>
    <property type="molecule type" value="Genomic_DNA"/>
</dbReference>
<evidence type="ECO:0000313" key="5">
    <source>
        <dbReference type="Proteomes" id="UP000199690"/>
    </source>
</evidence>
<dbReference type="EMBL" id="FNVB01000015">
    <property type="protein sequence ID" value="SEG97573.1"/>
    <property type="molecule type" value="Genomic_DNA"/>
</dbReference>
<accession>A0A1I2EM66</accession>
<dbReference type="InterPro" id="IPR004360">
    <property type="entry name" value="Glyas_Fos-R_dOase_dom"/>
</dbReference>
<reference evidence="5 6" key="2">
    <citation type="submission" date="2016-10" db="EMBL/GenBank/DDBJ databases">
        <authorList>
            <person name="Varghese N."/>
            <person name="Submissions S."/>
        </authorList>
    </citation>
    <scope>NUCLEOTIDE SEQUENCE [LARGE SCALE GENOMIC DNA]</scope>
    <source>
        <strain evidence="6">ATCC 20501</strain>
        <strain evidence="4 5">CGMCC 4.3529</strain>
    </source>
</reference>
<accession>A0A1H6EJT2</accession>
<dbReference type="SMR" id="A0A1H6EJT2"/>
<evidence type="ECO:0000313" key="4">
    <source>
        <dbReference type="EMBL" id="SFE94102.1"/>
    </source>
</evidence>
<feature type="domain" description="VOC" evidence="2">
    <location>
        <begin position="3"/>
        <end position="117"/>
    </location>
</feature>
<dbReference type="RefSeq" id="WP_093357750.1">
    <property type="nucleotide sequence ID" value="NZ_FNVB01000015.1"/>
</dbReference>
<keyword evidence="4" id="KW-0456">Lyase</keyword>
<evidence type="ECO:0000313" key="3">
    <source>
        <dbReference type="EMBL" id="SEG97573.1"/>
    </source>
</evidence>
<dbReference type="PANTHER" id="PTHR33993:SF14">
    <property type="entry name" value="GB|AAF24581.1"/>
    <property type="match status" value="1"/>
</dbReference>
<proteinExistence type="predicted"/>
<sequence>MYRDAFPILSSPDLDRAMRFYRDLLGFRPEYRFPAEGDAEFVTLRSGDLKLGLARDAKAEIGEHFALWLYTDDVDRAVAELRAAGAPVRREPQDMPWGERVATVADPDGNSVHLGATRR</sequence>
<keyword evidence="5" id="KW-1185">Reference proteome</keyword>